<organism evidence="1 2">
    <name type="scientific">Pandoraea anhela</name>
    <dbReference type="NCBI Taxonomy" id="2508295"/>
    <lineage>
        <taxon>Bacteria</taxon>
        <taxon>Pseudomonadati</taxon>
        <taxon>Pseudomonadota</taxon>
        <taxon>Betaproteobacteria</taxon>
        <taxon>Burkholderiales</taxon>
        <taxon>Burkholderiaceae</taxon>
        <taxon>Pandoraea</taxon>
    </lineage>
</organism>
<dbReference type="AlphaFoldDB" id="A0A5E4WB01"/>
<dbReference type="Pfam" id="PF01663">
    <property type="entry name" value="Phosphodiest"/>
    <property type="match status" value="1"/>
</dbReference>
<protein>
    <submittedName>
        <fullName evidence="1">Type I phosphodiesterase/nucleotide pyrophosphatase</fullName>
    </submittedName>
</protein>
<name>A0A5E4WB01_9BURK</name>
<accession>A0A5E4WB01</accession>
<evidence type="ECO:0000313" key="2">
    <source>
        <dbReference type="Proteomes" id="UP000406256"/>
    </source>
</evidence>
<dbReference type="InterPro" id="IPR002591">
    <property type="entry name" value="Phosphodiest/P_Trfase"/>
</dbReference>
<dbReference type="SUPFAM" id="SSF53649">
    <property type="entry name" value="Alkaline phosphatase-like"/>
    <property type="match status" value="1"/>
</dbReference>
<gene>
    <name evidence="1" type="ORF">PAN31108_03112</name>
</gene>
<dbReference type="PANTHER" id="PTHR10151">
    <property type="entry name" value="ECTONUCLEOTIDE PYROPHOSPHATASE/PHOSPHODIESTERASE"/>
    <property type="match status" value="1"/>
</dbReference>
<sequence>MATFAVCAGWVSASHAQESRVASHKVKTAGHVLLISIDGMHEEDLARFIAAEPNSSLARLSRNAIAYRNARTPVPSDSFPGLVALTTGASPALSGVYYDDSYDRALSPAGSHCEVRGAEVVYDDSIDRNSHRLDGGGAIDPARLPRDPRQSCAPVYPHTFLKVNTIFEVVHRAGGRTAWADKHLAYDFLNGPSGEGVDDLYTPEIAAVGEKLPVFPAYDNLKVDALVKQIEGSDSLGRAKLGVPALFGMNFQHLSVAQKSGDGYLDGKATPGKAIQSALLSIDASIGRIVDALRAQGLLASTLVVITSKHGQSPMDPSLVRRVDPKSLLDAIDHAAPGAVAKTVLDDVGLIWLKHRAAIAPVVRALRANAGPLGIARVYAGSDMPAEFGPRNSRTPDIVVQVVPGVIYTRGTKLAEHGGFTDDDRRVPLLLSRPDFLPQEIDSPVSTRQVAPTILSALGLAPSALDAVRKESVRVLPELEFVGSRR</sequence>
<dbReference type="Gene3D" id="3.40.720.10">
    <property type="entry name" value="Alkaline Phosphatase, subunit A"/>
    <property type="match status" value="1"/>
</dbReference>
<dbReference type="InterPro" id="IPR017850">
    <property type="entry name" value="Alkaline_phosphatase_core_sf"/>
</dbReference>
<evidence type="ECO:0000313" key="1">
    <source>
        <dbReference type="EMBL" id="VVE20706.1"/>
    </source>
</evidence>
<dbReference type="EMBL" id="CABPSB010000011">
    <property type="protein sequence ID" value="VVE20706.1"/>
    <property type="molecule type" value="Genomic_DNA"/>
</dbReference>
<dbReference type="Proteomes" id="UP000406256">
    <property type="component" value="Unassembled WGS sequence"/>
</dbReference>
<proteinExistence type="predicted"/>
<reference evidence="1 2" key="1">
    <citation type="submission" date="2019-08" db="EMBL/GenBank/DDBJ databases">
        <authorList>
            <person name="Peeters C."/>
        </authorList>
    </citation>
    <scope>NUCLEOTIDE SEQUENCE [LARGE SCALE GENOMIC DNA]</scope>
    <source>
        <strain evidence="1 2">LMG 31108</strain>
    </source>
</reference>
<dbReference type="GO" id="GO:0016787">
    <property type="term" value="F:hydrolase activity"/>
    <property type="evidence" value="ECO:0007669"/>
    <property type="project" value="UniProtKB-ARBA"/>
</dbReference>
<dbReference type="PANTHER" id="PTHR10151:SF120">
    <property type="entry name" value="BIS(5'-ADENOSYL)-TRIPHOSPHATASE"/>
    <property type="match status" value="1"/>
</dbReference>
<keyword evidence="2" id="KW-1185">Reference proteome</keyword>